<dbReference type="EC" id="2.7.11.1" evidence="1"/>
<keyword evidence="6" id="KW-0067">ATP-binding</keyword>
<evidence type="ECO:0000313" key="11">
    <source>
        <dbReference type="Proteomes" id="UP000270296"/>
    </source>
</evidence>
<keyword evidence="5" id="KW-0418">Kinase</keyword>
<dbReference type="InterPro" id="IPR000961">
    <property type="entry name" value="AGC-kinase_C"/>
</dbReference>
<protein>
    <recommendedName>
        <fullName evidence="1">non-specific serine/threonine protein kinase</fullName>
        <ecNumber evidence="1">2.7.11.1</ecNumber>
    </recommendedName>
</protein>
<evidence type="ECO:0000256" key="1">
    <source>
        <dbReference type="ARBA" id="ARBA00012513"/>
    </source>
</evidence>
<evidence type="ECO:0000256" key="6">
    <source>
        <dbReference type="ARBA" id="ARBA00022840"/>
    </source>
</evidence>
<dbReference type="GO" id="GO:0000281">
    <property type="term" value="P:mitotic cytokinesis"/>
    <property type="evidence" value="ECO:0007669"/>
    <property type="project" value="TreeGrafter"/>
</dbReference>
<dbReference type="SMART" id="SM00133">
    <property type="entry name" value="S_TK_X"/>
    <property type="match status" value="1"/>
</dbReference>
<accession>A0A183J2P8</accession>
<organism evidence="12">
    <name type="scientific">Soboliphyme baturini</name>
    <dbReference type="NCBI Taxonomy" id="241478"/>
    <lineage>
        <taxon>Eukaryota</taxon>
        <taxon>Metazoa</taxon>
        <taxon>Ecdysozoa</taxon>
        <taxon>Nematoda</taxon>
        <taxon>Enoplea</taxon>
        <taxon>Dorylaimia</taxon>
        <taxon>Dioctophymatida</taxon>
        <taxon>Dioctophymatoidea</taxon>
        <taxon>Soboliphymatidae</taxon>
        <taxon>Soboliphyme</taxon>
    </lineage>
</organism>
<dbReference type="PANTHER" id="PTHR22988:SF73">
    <property type="entry name" value="RHO-ASSOCIATED PROTEIN KINASE"/>
    <property type="match status" value="1"/>
</dbReference>
<dbReference type="GO" id="GO:0005737">
    <property type="term" value="C:cytoplasm"/>
    <property type="evidence" value="ECO:0007669"/>
    <property type="project" value="TreeGrafter"/>
</dbReference>
<evidence type="ECO:0000259" key="9">
    <source>
        <dbReference type="PROSITE" id="PS51285"/>
    </source>
</evidence>
<feature type="coiled-coil region" evidence="7">
    <location>
        <begin position="219"/>
        <end position="253"/>
    </location>
</feature>
<evidence type="ECO:0000256" key="5">
    <source>
        <dbReference type="ARBA" id="ARBA00022777"/>
    </source>
</evidence>
<dbReference type="CDD" id="cd22249">
    <property type="entry name" value="UDM1_RNF168_RNF169-like"/>
    <property type="match status" value="1"/>
</dbReference>
<dbReference type="EMBL" id="UZAM01013678">
    <property type="protein sequence ID" value="VDP29373.1"/>
    <property type="molecule type" value="Genomic_DNA"/>
</dbReference>
<dbReference type="InterPro" id="IPR000719">
    <property type="entry name" value="Prot_kinase_dom"/>
</dbReference>
<evidence type="ECO:0000313" key="12">
    <source>
        <dbReference type="WBParaSite" id="SBAD_0001050901-mRNA-1"/>
    </source>
</evidence>
<proteinExistence type="predicted"/>
<dbReference type="PROSITE" id="PS51285">
    <property type="entry name" value="AGC_KINASE_CTER"/>
    <property type="match status" value="1"/>
</dbReference>
<dbReference type="Proteomes" id="UP000270296">
    <property type="component" value="Unassembled WGS sequence"/>
</dbReference>
<evidence type="ECO:0000256" key="7">
    <source>
        <dbReference type="SAM" id="Coils"/>
    </source>
</evidence>
<evidence type="ECO:0000256" key="4">
    <source>
        <dbReference type="ARBA" id="ARBA00022741"/>
    </source>
</evidence>
<name>A0A183J2P8_9BILA</name>
<reference evidence="10 11" key="2">
    <citation type="submission" date="2018-11" db="EMBL/GenBank/DDBJ databases">
        <authorList>
            <consortium name="Pathogen Informatics"/>
        </authorList>
    </citation>
    <scope>NUCLEOTIDE SEQUENCE [LARGE SCALE GENOMIC DNA]</scope>
</reference>
<dbReference type="PANTHER" id="PTHR22988">
    <property type="entry name" value="MYOTONIC DYSTROPHY S/T KINASE-RELATED"/>
    <property type="match status" value="1"/>
</dbReference>
<evidence type="ECO:0000313" key="10">
    <source>
        <dbReference type="EMBL" id="VDP29373.1"/>
    </source>
</evidence>
<dbReference type="GO" id="GO:0030866">
    <property type="term" value="P:cortical actin cytoskeleton organization"/>
    <property type="evidence" value="ECO:0007669"/>
    <property type="project" value="TreeGrafter"/>
</dbReference>
<evidence type="ECO:0000256" key="3">
    <source>
        <dbReference type="ARBA" id="ARBA00022679"/>
    </source>
</evidence>
<sequence>MLISASGHVKLADFGTCVKMGKDGMVRCSTAVGTPDYISPEVLRSQGSEGVYGRECDWWSVGVFIYEMLVGETPFYADSLVATYSKIMNHQNSLSFPDDVTISAEAKDIICKFLSDQNHRLGRSGVSEIKSHSFFANDDWNWDTIHSVRPPVVPELSGDDDTSNFEEIEKDNTPQENFQIAKAFAGNQLPFIGFTFAHQYSPLGYIKNLNANSSPSGNDEELKQQLEQEVQSRKEIEDKYSCVQQKLEREMQNGKHLEVLLQDSQSQFEKVRNVSGTLDAFKATEFEKQITQLTEKLQAKKEIEAKLTAAYDQLEEKHKTQENLVQQLRIDFTALSKQCEKAKDDLQRANRSLAEECEAKRKNEEMVQSLQGESICLYE</sequence>
<keyword evidence="4" id="KW-0547">Nucleotide-binding</keyword>
<dbReference type="InterPro" id="IPR050839">
    <property type="entry name" value="Rho-assoc_Ser/Thr_Kinase"/>
</dbReference>
<dbReference type="SUPFAM" id="SSF56112">
    <property type="entry name" value="Protein kinase-like (PK-like)"/>
    <property type="match status" value="1"/>
</dbReference>
<dbReference type="GO" id="GO:0007266">
    <property type="term" value="P:Rho protein signal transduction"/>
    <property type="evidence" value="ECO:0007669"/>
    <property type="project" value="TreeGrafter"/>
</dbReference>
<reference evidence="12" key="1">
    <citation type="submission" date="2016-06" db="UniProtKB">
        <authorList>
            <consortium name="WormBaseParasite"/>
        </authorList>
    </citation>
    <scope>IDENTIFICATION</scope>
</reference>
<keyword evidence="3" id="KW-0808">Transferase</keyword>
<dbReference type="Pfam" id="PF00069">
    <property type="entry name" value="Pkinase"/>
    <property type="match status" value="1"/>
</dbReference>
<keyword evidence="11" id="KW-1185">Reference proteome</keyword>
<dbReference type="PROSITE" id="PS50011">
    <property type="entry name" value="PROTEIN_KINASE_DOM"/>
    <property type="match status" value="1"/>
</dbReference>
<keyword evidence="2" id="KW-0723">Serine/threonine-protein kinase</keyword>
<dbReference type="Gene3D" id="1.10.510.10">
    <property type="entry name" value="Transferase(Phosphotransferase) domain 1"/>
    <property type="match status" value="1"/>
</dbReference>
<keyword evidence="7" id="KW-0175">Coiled coil</keyword>
<gene>
    <name evidence="10" type="ORF">SBAD_LOCUS10146</name>
</gene>
<evidence type="ECO:0000259" key="8">
    <source>
        <dbReference type="PROSITE" id="PS50011"/>
    </source>
</evidence>
<dbReference type="OrthoDB" id="3638488at2759"/>
<dbReference type="GO" id="GO:0005524">
    <property type="term" value="F:ATP binding"/>
    <property type="evidence" value="ECO:0007669"/>
    <property type="project" value="UniProtKB-KW"/>
</dbReference>
<feature type="domain" description="AGC-kinase C-terminal" evidence="9">
    <location>
        <begin position="138"/>
        <end position="206"/>
    </location>
</feature>
<dbReference type="SMART" id="SM00220">
    <property type="entry name" value="S_TKc"/>
    <property type="match status" value="1"/>
</dbReference>
<feature type="coiled-coil region" evidence="7">
    <location>
        <begin position="283"/>
        <end position="363"/>
    </location>
</feature>
<feature type="domain" description="Protein kinase" evidence="8">
    <location>
        <begin position="1"/>
        <end position="135"/>
    </location>
</feature>
<dbReference type="GO" id="GO:0005856">
    <property type="term" value="C:cytoskeleton"/>
    <property type="evidence" value="ECO:0007669"/>
    <property type="project" value="TreeGrafter"/>
</dbReference>
<dbReference type="WBParaSite" id="SBAD_0001050901-mRNA-1">
    <property type="protein sequence ID" value="SBAD_0001050901-mRNA-1"/>
    <property type="gene ID" value="SBAD_0001050901"/>
</dbReference>
<dbReference type="InterPro" id="IPR011009">
    <property type="entry name" value="Kinase-like_dom_sf"/>
</dbReference>
<dbReference type="GO" id="GO:0072518">
    <property type="term" value="F:Rho-dependent protein serine/threonine kinase activity"/>
    <property type="evidence" value="ECO:0007669"/>
    <property type="project" value="TreeGrafter"/>
</dbReference>
<dbReference type="GO" id="GO:0031032">
    <property type="term" value="P:actomyosin structure organization"/>
    <property type="evidence" value="ECO:0007669"/>
    <property type="project" value="TreeGrafter"/>
</dbReference>
<dbReference type="FunFam" id="1.10.510.10:FF:001229">
    <property type="entry name" value="Rho-associated protein kinase 2"/>
    <property type="match status" value="1"/>
</dbReference>
<dbReference type="GO" id="GO:1901888">
    <property type="term" value="P:regulation of cell junction assembly"/>
    <property type="evidence" value="ECO:0007669"/>
    <property type="project" value="TreeGrafter"/>
</dbReference>
<evidence type="ECO:0000256" key="2">
    <source>
        <dbReference type="ARBA" id="ARBA00022527"/>
    </source>
</evidence>
<dbReference type="AlphaFoldDB" id="A0A183J2P8"/>
<dbReference type="GO" id="GO:0048598">
    <property type="term" value="P:embryonic morphogenesis"/>
    <property type="evidence" value="ECO:0007669"/>
    <property type="project" value="TreeGrafter"/>
</dbReference>